<keyword evidence="3" id="KW-1185">Reference proteome</keyword>
<feature type="transmembrane region" description="Helical" evidence="1">
    <location>
        <begin position="81"/>
        <end position="103"/>
    </location>
</feature>
<feature type="transmembrane region" description="Helical" evidence="1">
    <location>
        <begin position="170"/>
        <end position="191"/>
    </location>
</feature>
<dbReference type="PANTHER" id="PTHR37305">
    <property type="entry name" value="INTEGRAL MEMBRANE PROTEIN-RELATED"/>
    <property type="match status" value="1"/>
</dbReference>
<comment type="caution">
    <text evidence="2">The sequence shown here is derived from an EMBL/GenBank/DDBJ whole genome shotgun (WGS) entry which is preliminary data.</text>
</comment>
<dbReference type="RefSeq" id="WP_289445878.1">
    <property type="nucleotide sequence ID" value="NZ_JAUCGR010000001.1"/>
</dbReference>
<gene>
    <name evidence="2" type="ORF">QRT05_05195</name>
</gene>
<protein>
    <submittedName>
        <fullName evidence="2">ABC transporter permease subunit</fullName>
    </submittedName>
</protein>
<feature type="transmembrane region" description="Helical" evidence="1">
    <location>
        <begin position="261"/>
        <end position="280"/>
    </location>
</feature>
<feature type="transmembrane region" description="Helical" evidence="1">
    <location>
        <begin position="198"/>
        <end position="217"/>
    </location>
</feature>
<keyword evidence="1" id="KW-0812">Transmembrane</keyword>
<evidence type="ECO:0000313" key="3">
    <source>
        <dbReference type="Proteomes" id="UP001321453"/>
    </source>
</evidence>
<evidence type="ECO:0000313" key="2">
    <source>
        <dbReference type="EMBL" id="MDM7830718.1"/>
    </source>
</evidence>
<dbReference type="PANTHER" id="PTHR37305:SF1">
    <property type="entry name" value="MEMBRANE PROTEIN"/>
    <property type="match status" value="1"/>
</dbReference>
<evidence type="ECO:0000256" key="1">
    <source>
        <dbReference type="SAM" id="Phobius"/>
    </source>
</evidence>
<reference evidence="2 3" key="1">
    <citation type="submission" date="2023-06" db="EMBL/GenBank/DDBJ databases">
        <title>Cellulomonas sp. MW9 Whole genome sequence.</title>
        <authorList>
            <person name="Park S."/>
        </authorList>
    </citation>
    <scope>NUCLEOTIDE SEQUENCE [LARGE SCALE GENOMIC DNA]</scope>
    <source>
        <strain evidence="2 3">MW9</strain>
    </source>
</reference>
<feature type="transmembrane region" description="Helical" evidence="1">
    <location>
        <begin position="40"/>
        <end position="61"/>
    </location>
</feature>
<dbReference type="EMBL" id="JAUCGR010000001">
    <property type="protein sequence ID" value="MDM7830718.1"/>
    <property type="molecule type" value="Genomic_DNA"/>
</dbReference>
<keyword evidence="1" id="KW-0472">Membrane</keyword>
<organism evidence="2 3">
    <name type="scientific">Cellulomonas edaphi</name>
    <dbReference type="NCBI Taxonomy" id="3053468"/>
    <lineage>
        <taxon>Bacteria</taxon>
        <taxon>Bacillati</taxon>
        <taxon>Actinomycetota</taxon>
        <taxon>Actinomycetes</taxon>
        <taxon>Micrococcales</taxon>
        <taxon>Cellulomonadaceae</taxon>
        <taxon>Cellulomonas</taxon>
    </lineage>
</organism>
<dbReference type="Proteomes" id="UP001321453">
    <property type="component" value="Unassembled WGS sequence"/>
</dbReference>
<sequence length="285" mass="30153">MSTVTAPAPTQAKPVAKAHLSFPHLLRSEWIKFWTVRSTAWSLSIFFVVTVALIVLISLALKNAGVGDGPPGPVEDRVLGPYTVAAQLGQIALVVLAALAITGEYSTGMIRSSLTAAPRRTPVIWAKFLVLGGVFFVVALAANLLGAVLQQAFFSDDLKLDLGDPQIQRALFGTVLYTTTIALLSFALGALVRHSAAAIAIVLGALLVLPLLFQIPWKPLQEIQPFLPGVAGSNITQTDAQVEAGWDSFPPGVAHLTAWEGYAVLLAYLAVVLVGALVRIKKSDA</sequence>
<proteinExistence type="predicted"/>
<accession>A0ABT7S521</accession>
<name>A0ABT7S521_9CELL</name>
<keyword evidence="1" id="KW-1133">Transmembrane helix</keyword>
<feature type="transmembrane region" description="Helical" evidence="1">
    <location>
        <begin position="124"/>
        <end position="150"/>
    </location>
</feature>